<evidence type="ECO:0000313" key="3">
    <source>
        <dbReference type="Proteomes" id="UP000215914"/>
    </source>
</evidence>
<evidence type="ECO:0000256" key="1">
    <source>
        <dbReference type="SAM" id="Coils"/>
    </source>
</evidence>
<organism evidence="2 3">
    <name type="scientific">Helianthus annuus</name>
    <name type="common">Common sunflower</name>
    <dbReference type="NCBI Taxonomy" id="4232"/>
    <lineage>
        <taxon>Eukaryota</taxon>
        <taxon>Viridiplantae</taxon>
        <taxon>Streptophyta</taxon>
        <taxon>Embryophyta</taxon>
        <taxon>Tracheophyta</taxon>
        <taxon>Spermatophyta</taxon>
        <taxon>Magnoliopsida</taxon>
        <taxon>eudicotyledons</taxon>
        <taxon>Gunneridae</taxon>
        <taxon>Pentapetalae</taxon>
        <taxon>asterids</taxon>
        <taxon>campanulids</taxon>
        <taxon>Asterales</taxon>
        <taxon>Asteraceae</taxon>
        <taxon>Asteroideae</taxon>
        <taxon>Heliantheae alliance</taxon>
        <taxon>Heliantheae</taxon>
        <taxon>Helianthus</taxon>
    </lineage>
</organism>
<feature type="coiled-coil region" evidence="1">
    <location>
        <begin position="29"/>
        <end position="195"/>
    </location>
</feature>
<dbReference type="AlphaFoldDB" id="A0A9K3GUJ1"/>
<dbReference type="Proteomes" id="UP000215914">
    <property type="component" value="Unassembled WGS sequence"/>
</dbReference>
<evidence type="ECO:0000313" key="2">
    <source>
        <dbReference type="EMBL" id="KAF5755995.1"/>
    </source>
</evidence>
<dbReference type="Gramene" id="mRNA:HanXRQr2_Chr17g0809331">
    <property type="protein sequence ID" value="mRNA:HanXRQr2_Chr17g0809331"/>
    <property type="gene ID" value="HanXRQr2_Chr17g0809331"/>
</dbReference>
<proteinExistence type="predicted"/>
<gene>
    <name evidence="2" type="ORF">HanXRQr2_Chr17g0809331</name>
</gene>
<comment type="caution">
    <text evidence="2">The sequence shown here is derived from an EMBL/GenBank/DDBJ whole genome shotgun (WGS) entry which is preliminary data.</text>
</comment>
<keyword evidence="3" id="KW-1185">Reference proteome</keyword>
<accession>A0A9K3GUJ1</accession>
<name>A0A9K3GUJ1_HELAN</name>
<reference evidence="2" key="2">
    <citation type="submission" date="2020-06" db="EMBL/GenBank/DDBJ databases">
        <title>Helianthus annuus Genome sequencing and assembly Release 2.</title>
        <authorList>
            <person name="Gouzy J."/>
            <person name="Langlade N."/>
            <person name="Munos S."/>
        </authorList>
    </citation>
    <scope>NUCLEOTIDE SEQUENCE</scope>
    <source>
        <tissue evidence="2">Leaves</tissue>
    </source>
</reference>
<dbReference type="EMBL" id="MNCJ02000332">
    <property type="protein sequence ID" value="KAF5755995.1"/>
    <property type="molecule type" value="Genomic_DNA"/>
</dbReference>
<keyword evidence="1" id="KW-0175">Coiled coil</keyword>
<sequence>MNTTMVDAVSGPWRLAEIRRRWMHDNNELRQARMTIQELVDEKSHLKSQLHAAGVREGRFLLEKNKVEDDLKRVTANLAEERIEWAHDIAEKERIISRAKTVQEELERKAVNEARKERYQDLTLELEASEAKARAKQVEPEEREEKLRELQQICDALVSEKNQLLQTSSSQQARLKEAESALDQTHAEVDSLTSRFAGLQGDRKWLISQGLVGAFEYLRRSEPFVSLLDRLSIAAYKSGQHDGVYDGYVSCHEKNKVTPEFQEAGVKLTADMADALEAVYNDPLWAYADLTNKVAEDGVESLRRMLEVADESEEE</sequence>
<reference evidence="2" key="1">
    <citation type="journal article" date="2017" name="Nature">
        <title>The sunflower genome provides insights into oil metabolism, flowering and Asterid evolution.</title>
        <authorList>
            <person name="Badouin H."/>
            <person name="Gouzy J."/>
            <person name="Grassa C.J."/>
            <person name="Murat F."/>
            <person name="Staton S.E."/>
            <person name="Cottret L."/>
            <person name="Lelandais-Briere C."/>
            <person name="Owens G.L."/>
            <person name="Carrere S."/>
            <person name="Mayjonade B."/>
            <person name="Legrand L."/>
            <person name="Gill N."/>
            <person name="Kane N.C."/>
            <person name="Bowers J.E."/>
            <person name="Hubner S."/>
            <person name="Bellec A."/>
            <person name="Berard A."/>
            <person name="Berges H."/>
            <person name="Blanchet N."/>
            <person name="Boniface M.C."/>
            <person name="Brunel D."/>
            <person name="Catrice O."/>
            <person name="Chaidir N."/>
            <person name="Claudel C."/>
            <person name="Donnadieu C."/>
            <person name="Faraut T."/>
            <person name="Fievet G."/>
            <person name="Helmstetter N."/>
            <person name="King M."/>
            <person name="Knapp S.J."/>
            <person name="Lai Z."/>
            <person name="Le Paslier M.C."/>
            <person name="Lippi Y."/>
            <person name="Lorenzon L."/>
            <person name="Mandel J.R."/>
            <person name="Marage G."/>
            <person name="Marchand G."/>
            <person name="Marquand E."/>
            <person name="Bret-Mestries E."/>
            <person name="Morien E."/>
            <person name="Nambeesan S."/>
            <person name="Nguyen T."/>
            <person name="Pegot-Espagnet P."/>
            <person name="Pouilly N."/>
            <person name="Raftis F."/>
            <person name="Sallet E."/>
            <person name="Schiex T."/>
            <person name="Thomas J."/>
            <person name="Vandecasteele C."/>
            <person name="Vares D."/>
            <person name="Vear F."/>
            <person name="Vautrin S."/>
            <person name="Crespi M."/>
            <person name="Mangin B."/>
            <person name="Burke J.M."/>
            <person name="Salse J."/>
            <person name="Munos S."/>
            <person name="Vincourt P."/>
            <person name="Rieseberg L.H."/>
            <person name="Langlade N.B."/>
        </authorList>
    </citation>
    <scope>NUCLEOTIDE SEQUENCE</scope>
    <source>
        <tissue evidence="2">Leaves</tissue>
    </source>
</reference>
<protein>
    <submittedName>
        <fullName evidence="2">Uncharacterized protein</fullName>
    </submittedName>
</protein>